<keyword evidence="2" id="KW-1003">Cell membrane</keyword>
<protein>
    <submittedName>
        <fullName evidence="7">Aromatic acid exporter family protein</fullName>
    </submittedName>
</protein>
<keyword evidence="8" id="KW-1185">Reference proteome</keyword>
<keyword evidence="4 6" id="KW-1133">Transmembrane helix</keyword>
<evidence type="ECO:0000256" key="5">
    <source>
        <dbReference type="ARBA" id="ARBA00023136"/>
    </source>
</evidence>
<gene>
    <name evidence="7" type="ORF">ACFFIX_03545</name>
</gene>
<keyword evidence="3 6" id="KW-0812">Transmembrane</keyword>
<dbReference type="PANTHER" id="PTHR40064">
    <property type="entry name" value="MEMBRANE PROTEIN-RELATED"/>
    <property type="match status" value="1"/>
</dbReference>
<dbReference type="InterPro" id="IPR010343">
    <property type="entry name" value="ArAE_1"/>
</dbReference>
<feature type="transmembrane region" description="Helical" evidence="6">
    <location>
        <begin position="104"/>
        <end position="122"/>
    </location>
</feature>
<feature type="transmembrane region" description="Helical" evidence="6">
    <location>
        <begin position="128"/>
        <end position="149"/>
    </location>
</feature>
<evidence type="ECO:0000256" key="3">
    <source>
        <dbReference type="ARBA" id="ARBA00022692"/>
    </source>
</evidence>
<dbReference type="InterPro" id="IPR052984">
    <property type="entry name" value="UPF0421"/>
</dbReference>
<reference evidence="7 8" key="1">
    <citation type="submission" date="2024-09" db="EMBL/GenBank/DDBJ databases">
        <authorList>
            <person name="Sun Q."/>
            <person name="Mori K."/>
        </authorList>
    </citation>
    <scope>NUCLEOTIDE SEQUENCE [LARGE SCALE GENOMIC DNA]</scope>
    <source>
        <strain evidence="7 8">CCM 7228</strain>
    </source>
</reference>
<evidence type="ECO:0000256" key="1">
    <source>
        <dbReference type="ARBA" id="ARBA00004651"/>
    </source>
</evidence>
<dbReference type="Proteomes" id="UP001589854">
    <property type="component" value="Unassembled WGS sequence"/>
</dbReference>
<dbReference type="PANTHER" id="PTHR40064:SF1">
    <property type="entry name" value="MEMBRANE PROTEIN"/>
    <property type="match status" value="1"/>
</dbReference>
<evidence type="ECO:0000313" key="7">
    <source>
        <dbReference type="EMBL" id="MFC0270530.1"/>
    </source>
</evidence>
<comment type="caution">
    <text evidence="7">The sequence shown here is derived from an EMBL/GenBank/DDBJ whole genome shotgun (WGS) entry which is preliminary data.</text>
</comment>
<feature type="transmembrane region" description="Helical" evidence="6">
    <location>
        <begin position="66"/>
        <end position="97"/>
    </location>
</feature>
<dbReference type="Pfam" id="PF06081">
    <property type="entry name" value="ArAE_1"/>
    <property type="match status" value="1"/>
</dbReference>
<evidence type="ECO:0000256" key="2">
    <source>
        <dbReference type="ARBA" id="ARBA00022475"/>
    </source>
</evidence>
<evidence type="ECO:0000313" key="8">
    <source>
        <dbReference type="Proteomes" id="UP001589854"/>
    </source>
</evidence>
<organism evidence="7 8">
    <name type="scientific">Metabacillus herbersteinensis</name>
    <dbReference type="NCBI Taxonomy" id="283816"/>
    <lineage>
        <taxon>Bacteria</taxon>
        <taxon>Bacillati</taxon>
        <taxon>Bacillota</taxon>
        <taxon>Bacilli</taxon>
        <taxon>Bacillales</taxon>
        <taxon>Bacillaceae</taxon>
        <taxon>Metabacillus</taxon>
    </lineage>
</organism>
<accession>A0ABV6GA20</accession>
<comment type="subcellular location">
    <subcellularLocation>
        <location evidence="1">Cell membrane</location>
        <topology evidence="1">Multi-pass membrane protein</topology>
    </subcellularLocation>
</comment>
<sequence length="349" mass="40228">MKGTIHLTLGPRVLKTGISVTLALYICTFFKLEPAVFAGVAAIFTIQPSIYRTWKQISDQLKTNTLGAAIALFCIYFLGNSPIITGLVMIIVILISLKMKMESTISLTLVTVLAIMSAPGNQDFLFTLNRFGIILIGMGSAFLVNLFIFPPKYKRNYFEKVQLVFRDMSLLIRTAVSNEMTEKSYRELWDQLEKNMNILEESYRLFNEERANMTKVNPIDGREIVVFKQMLHTLKKGVEIVEVVDEHYFQSKRNQDDNQFFDGELEELIKYHEYLLLKYEGKIKQDDQEYGLSISDDSQLFLENVMAISNSDQGNNLRLVVIGSAIFEYSFQLQRLEELIQLHLRKRHD</sequence>
<name>A0ABV6GA20_9BACI</name>
<dbReference type="EMBL" id="JBHLVO010000002">
    <property type="protein sequence ID" value="MFC0270530.1"/>
    <property type="molecule type" value="Genomic_DNA"/>
</dbReference>
<evidence type="ECO:0000256" key="6">
    <source>
        <dbReference type="SAM" id="Phobius"/>
    </source>
</evidence>
<keyword evidence="5 6" id="KW-0472">Membrane</keyword>
<evidence type="ECO:0000256" key="4">
    <source>
        <dbReference type="ARBA" id="ARBA00022989"/>
    </source>
</evidence>
<dbReference type="RefSeq" id="WP_378930597.1">
    <property type="nucleotide sequence ID" value="NZ_JBHLVO010000002.1"/>
</dbReference>
<proteinExistence type="predicted"/>
<feature type="transmembrane region" description="Helical" evidence="6">
    <location>
        <begin position="20"/>
        <end position="46"/>
    </location>
</feature>